<evidence type="ECO:0000256" key="2">
    <source>
        <dbReference type="ARBA" id="ARBA00022448"/>
    </source>
</evidence>
<dbReference type="SUPFAM" id="SSF52540">
    <property type="entry name" value="P-loop containing nucleoside triphosphate hydrolases"/>
    <property type="match status" value="1"/>
</dbReference>
<comment type="caution">
    <text evidence="11">The sequence shown here is derived from an EMBL/GenBank/DDBJ whole genome shotgun (WGS) entry which is preliminary data.</text>
</comment>
<dbReference type="InterPro" id="IPR003593">
    <property type="entry name" value="AAA+_ATPase"/>
</dbReference>
<dbReference type="InterPro" id="IPR003439">
    <property type="entry name" value="ABC_transporter-like_ATP-bd"/>
</dbReference>
<sequence length="256" mass="28945">MDIKNLFFSYHAKEPFIAIDELKISEGKITTIIGPNGCGKSTLLALIAQQLTYTAGEIYIEQQNISRLSRKELAKKLAIVYQQNEAPEQYTIRDLVKVGRYPYRKGLNSLSADDLTAIDKAIELTGLVALQDQRLAELSGGQRQRAWIALALAQETQYLLLDEPTTYLDLHHQFEILDCIEKLNKNANMTIIMVLHDLNQAFQYSDEVIVMSKGKIIKSGQPTVTMSEELIKGIFGINVQIIEDIEKNKHILPLRK</sequence>
<dbReference type="SMART" id="SM00382">
    <property type="entry name" value="AAA"/>
    <property type="match status" value="1"/>
</dbReference>
<keyword evidence="9" id="KW-0472">Membrane</keyword>
<dbReference type="Proteomes" id="UP000245938">
    <property type="component" value="Unassembled WGS sequence"/>
</dbReference>
<keyword evidence="2" id="KW-0813">Transport</keyword>
<dbReference type="GO" id="GO:0016887">
    <property type="term" value="F:ATP hydrolysis activity"/>
    <property type="evidence" value="ECO:0007669"/>
    <property type="project" value="InterPro"/>
</dbReference>
<feature type="domain" description="ABC transporter" evidence="10">
    <location>
        <begin position="1"/>
        <end position="238"/>
    </location>
</feature>
<evidence type="ECO:0000256" key="5">
    <source>
        <dbReference type="ARBA" id="ARBA00022741"/>
    </source>
</evidence>
<reference evidence="11 12" key="1">
    <citation type="submission" date="2018-05" db="EMBL/GenBank/DDBJ databases">
        <title>Kurthia sibirica genome sequence.</title>
        <authorList>
            <person name="Maclea K.S."/>
            <person name="Goen A.E."/>
        </authorList>
    </citation>
    <scope>NUCLEOTIDE SEQUENCE [LARGE SCALE GENOMIC DNA]</scope>
    <source>
        <strain evidence="11 12">ATCC 49154</strain>
    </source>
</reference>
<evidence type="ECO:0000259" key="10">
    <source>
        <dbReference type="PROSITE" id="PS50893"/>
    </source>
</evidence>
<dbReference type="Pfam" id="PF00005">
    <property type="entry name" value="ABC_tran"/>
    <property type="match status" value="1"/>
</dbReference>
<dbReference type="InterPro" id="IPR017871">
    <property type="entry name" value="ABC_transporter-like_CS"/>
</dbReference>
<dbReference type="EMBL" id="QFVR01000022">
    <property type="protein sequence ID" value="PWI24418.1"/>
    <property type="molecule type" value="Genomic_DNA"/>
</dbReference>
<dbReference type="GO" id="GO:0005886">
    <property type="term" value="C:plasma membrane"/>
    <property type="evidence" value="ECO:0007669"/>
    <property type="project" value="UniProtKB-SubCell"/>
</dbReference>
<name>A0A2U3AIQ1_9BACL</name>
<keyword evidence="5" id="KW-0547">Nucleotide-binding</keyword>
<evidence type="ECO:0000256" key="3">
    <source>
        <dbReference type="ARBA" id="ARBA00022475"/>
    </source>
</evidence>
<keyword evidence="4" id="KW-0410">Iron transport</keyword>
<keyword evidence="3" id="KW-1003">Cell membrane</keyword>
<dbReference type="OrthoDB" id="9787851at2"/>
<keyword evidence="12" id="KW-1185">Reference proteome</keyword>
<evidence type="ECO:0000256" key="6">
    <source>
        <dbReference type="ARBA" id="ARBA00022840"/>
    </source>
</evidence>
<protein>
    <submittedName>
        <fullName evidence="11">Iron ABC transporter ATP-binding protein</fullName>
    </submittedName>
</protein>
<evidence type="ECO:0000256" key="7">
    <source>
        <dbReference type="ARBA" id="ARBA00023004"/>
    </source>
</evidence>
<dbReference type="PANTHER" id="PTHR42771:SF2">
    <property type="entry name" value="IRON(3+)-HYDROXAMATE IMPORT ATP-BINDING PROTEIN FHUC"/>
    <property type="match status" value="1"/>
</dbReference>
<comment type="subcellular location">
    <subcellularLocation>
        <location evidence="1">Cell membrane</location>
        <topology evidence="1">Peripheral membrane protein</topology>
    </subcellularLocation>
</comment>
<gene>
    <name evidence="11" type="ORF">DEX24_13865</name>
</gene>
<evidence type="ECO:0000256" key="4">
    <source>
        <dbReference type="ARBA" id="ARBA00022496"/>
    </source>
</evidence>
<dbReference type="AlphaFoldDB" id="A0A2U3AIQ1"/>
<dbReference type="GO" id="GO:0006826">
    <property type="term" value="P:iron ion transport"/>
    <property type="evidence" value="ECO:0007669"/>
    <property type="project" value="UniProtKB-KW"/>
</dbReference>
<dbReference type="PANTHER" id="PTHR42771">
    <property type="entry name" value="IRON(3+)-HYDROXAMATE IMPORT ATP-BINDING PROTEIN FHUC"/>
    <property type="match status" value="1"/>
</dbReference>
<dbReference type="PROSITE" id="PS50893">
    <property type="entry name" value="ABC_TRANSPORTER_2"/>
    <property type="match status" value="1"/>
</dbReference>
<dbReference type="CDD" id="cd03214">
    <property type="entry name" value="ABC_Iron-Siderophores_B12_Hemin"/>
    <property type="match status" value="1"/>
</dbReference>
<proteinExistence type="predicted"/>
<dbReference type="InterPro" id="IPR027417">
    <property type="entry name" value="P-loop_NTPase"/>
</dbReference>
<dbReference type="GO" id="GO:0005524">
    <property type="term" value="F:ATP binding"/>
    <property type="evidence" value="ECO:0007669"/>
    <property type="project" value="UniProtKB-KW"/>
</dbReference>
<dbReference type="PROSITE" id="PS00211">
    <property type="entry name" value="ABC_TRANSPORTER_1"/>
    <property type="match status" value="1"/>
</dbReference>
<dbReference type="RefSeq" id="WP_109307018.1">
    <property type="nucleotide sequence ID" value="NZ_BJUF01000015.1"/>
</dbReference>
<keyword evidence="8" id="KW-0406">Ion transport</keyword>
<keyword evidence="7" id="KW-0408">Iron</keyword>
<evidence type="ECO:0000313" key="11">
    <source>
        <dbReference type="EMBL" id="PWI24418.1"/>
    </source>
</evidence>
<evidence type="ECO:0000256" key="1">
    <source>
        <dbReference type="ARBA" id="ARBA00004202"/>
    </source>
</evidence>
<keyword evidence="6 11" id="KW-0067">ATP-binding</keyword>
<evidence type="ECO:0000313" key="12">
    <source>
        <dbReference type="Proteomes" id="UP000245938"/>
    </source>
</evidence>
<evidence type="ECO:0000256" key="9">
    <source>
        <dbReference type="ARBA" id="ARBA00023136"/>
    </source>
</evidence>
<dbReference type="InterPro" id="IPR051535">
    <property type="entry name" value="Siderophore_ABC-ATPase"/>
</dbReference>
<dbReference type="Gene3D" id="3.40.50.300">
    <property type="entry name" value="P-loop containing nucleotide triphosphate hydrolases"/>
    <property type="match status" value="1"/>
</dbReference>
<accession>A0A2U3AIQ1</accession>
<dbReference type="FunFam" id="3.40.50.300:FF:000134">
    <property type="entry name" value="Iron-enterobactin ABC transporter ATP-binding protein"/>
    <property type="match status" value="1"/>
</dbReference>
<evidence type="ECO:0000256" key="8">
    <source>
        <dbReference type="ARBA" id="ARBA00023065"/>
    </source>
</evidence>
<organism evidence="11 12">
    <name type="scientific">Kurthia sibirica</name>
    <dbReference type="NCBI Taxonomy" id="202750"/>
    <lineage>
        <taxon>Bacteria</taxon>
        <taxon>Bacillati</taxon>
        <taxon>Bacillota</taxon>
        <taxon>Bacilli</taxon>
        <taxon>Bacillales</taxon>
        <taxon>Caryophanaceae</taxon>
        <taxon>Kurthia</taxon>
    </lineage>
</organism>